<evidence type="ECO:0000259" key="5">
    <source>
        <dbReference type="PROSITE" id="PS50977"/>
    </source>
</evidence>
<keyword evidence="3" id="KW-0804">Transcription</keyword>
<keyword evidence="7" id="KW-1185">Reference proteome</keyword>
<keyword evidence="1" id="KW-0805">Transcription regulation</keyword>
<dbReference type="SUPFAM" id="SSF46689">
    <property type="entry name" value="Homeodomain-like"/>
    <property type="match status" value="1"/>
</dbReference>
<dbReference type="Gene3D" id="1.10.357.10">
    <property type="entry name" value="Tetracycline Repressor, domain 2"/>
    <property type="match status" value="1"/>
</dbReference>
<dbReference type="InterPro" id="IPR011075">
    <property type="entry name" value="TetR_C"/>
</dbReference>
<dbReference type="InterPro" id="IPR009057">
    <property type="entry name" value="Homeodomain-like_sf"/>
</dbReference>
<dbReference type="Proteomes" id="UP000646365">
    <property type="component" value="Unassembled WGS sequence"/>
</dbReference>
<feature type="DNA-binding region" description="H-T-H motif" evidence="4">
    <location>
        <begin position="29"/>
        <end position="48"/>
    </location>
</feature>
<dbReference type="InterPro" id="IPR001647">
    <property type="entry name" value="HTH_TetR"/>
</dbReference>
<dbReference type="Gene3D" id="1.10.10.60">
    <property type="entry name" value="Homeodomain-like"/>
    <property type="match status" value="1"/>
</dbReference>
<evidence type="ECO:0000313" key="6">
    <source>
        <dbReference type="EMBL" id="GGF35944.1"/>
    </source>
</evidence>
<evidence type="ECO:0000256" key="2">
    <source>
        <dbReference type="ARBA" id="ARBA00023125"/>
    </source>
</evidence>
<dbReference type="PANTHER" id="PTHR47506:SF1">
    <property type="entry name" value="HTH-TYPE TRANSCRIPTIONAL REGULATOR YJDC"/>
    <property type="match status" value="1"/>
</dbReference>
<dbReference type="RefSeq" id="WP_189050527.1">
    <property type="nucleotide sequence ID" value="NZ_BMJQ01000014.1"/>
</dbReference>
<dbReference type="Pfam" id="PF16925">
    <property type="entry name" value="TetR_C_13"/>
    <property type="match status" value="1"/>
</dbReference>
<evidence type="ECO:0000313" key="7">
    <source>
        <dbReference type="Proteomes" id="UP000646365"/>
    </source>
</evidence>
<dbReference type="SUPFAM" id="SSF48498">
    <property type="entry name" value="Tetracyclin repressor-like, C-terminal domain"/>
    <property type="match status" value="1"/>
</dbReference>
<evidence type="ECO:0000256" key="1">
    <source>
        <dbReference type="ARBA" id="ARBA00023015"/>
    </source>
</evidence>
<accession>A0A8J2YXT4</accession>
<dbReference type="GO" id="GO:0003677">
    <property type="term" value="F:DNA binding"/>
    <property type="evidence" value="ECO:0007669"/>
    <property type="project" value="UniProtKB-UniRule"/>
</dbReference>
<reference evidence="6" key="2">
    <citation type="submission" date="2020-09" db="EMBL/GenBank/DDBJ databases">
        <authorList>
            <person name="Sun Q."/>
            <person name="Zhou Y."/>
        </authorList>
    </citation>
    <scope>NUCLEOTIDE SEQUENCE</scope>
    <source>
        <strain evidence="6">CGMCC 1.15725</strain>
    </source>
</reference>
<sequence length="210" mass="22617">MSGKPQYDEQAVITAAAGVFWRHGFAAASLSDLTAATGLSRSSIYQRFGDKDGLFLEALEAHTERSLCRMNAAKADSPRRRLEAILRTFLPDPAAPERPPGCLIARSCNEAAELSAAGSAAAVAAAARQREIIRGILSDGISGGELAHNADVDTLSWYFFGVLHAVLNFPNAGADRPTLDRMIDVAMTAWPDLRTENNTNFVHKCSERNS</sequence>
<evidence type="ECO:0000256" key="3">
    <source>
        <dbReference type="ARBA" id="ARBA00023163"/>
    </source>
</evidence>
<comment type="caution">
    <text evidence="6">The sequence shown here is derived from an EMBL/GenBank/DDBJ whole genome shotgun (WGS) entry which is preliminary data.</text>
</comment>
<gene>
    <name evidence="6" type="ORF">GCM10011611_47880</name>
</gene>
<dbReference type="Pfam" id="PF00440">
    <property type="entry name" value="TetR_N"/>
    <property type="match status" value="1"/>
</dbReference>
<dbReference type="PROSITE" id="PS50977">
    <property type="entry name" value="HTH_TETR_2"/>
    <property type="match status" value="1"/>
</dbReference>
<reference evidence="6" key="1">
    <citation type="journal article" date="2014" name="Int. J. Syst. Evol. Microbiol.">
        <title>Complete genome sequence of Corynebacterium casei LMG S-19264T (=DSM 44701T), isolated from a smear-ripened cheese.</title>
        <authorList>
            <consortium name="US DOE Joint Genome Institute (JGI-PGF)"/>
            <person name="Walter F."/>
            <person name="Albersmeier A."/>
            <person name="Kalinowski J."/>
            <person name="Ruckert C."/>
        </authorList>
    </citation>
    <scope>NUCLEOTIDE SEQUENCE</scope>
    <source>
        <strain evidence="6">CGMCC 1.15725</strain>
    </source>
</reference>
<protein>
    <submittedName>
        <fullName evidence="6">TetR family transcriptional regulator</fullName>
    </submittedName>
</protein>
<name>A0A8J2YXT4_9PROT</name>
<dbReference type="PANTHER" id="PTHR47506">
    <property type="entry name" value="TRANSCRIPTIONAL REGULATORY PROTEIN"/>
    <property type="match status" value="1"/>
</dbReference>
<evidence type="ECO:0000256" key="4">
    <source>
        <dbReference type="PROSITE-ProRule" id="PRU00335"/>
    </source>
</evidence>
<dbReference type="PRINTS" id="PR00455">
    <property type="entry name" value="HTHTETR"/>
</dbReference>
<organism evidence="6 7">
    <name type="scientific">Aliidongia dinghuensis</name>
    <dbReference type="NCBI Taxonomy" id="1867774"/>
    <lineage>
        <taxon>Bacteria</taxon>
        <taxon>Pseudomonadati</taxon>
        <taxon>Pseudomonadota</taxon>
        <taxon>Alphaproteobacteria</taxon>
        <taxon>Rhodospirillales</taxon>
        <taxon>Dongiaceae</taxon>
        <taxon>Aliidongia</taxon>
    </lineage>
</organism>
<feature type="domain" description="HTH tetR-type" evidence="5">
    <location>
        <begin position="6"/>
        <end position="66"/>
    </location>
</feature>
<proteinExistence type="predicted"/>
<dbReference type="AlphaFoldDB" id="A0A8J2YXT4"/>
<dbReference type="InterPro" id="IPR036271">
    <property type="entry name" value="Tet_transcr_reg_TetR-rel_C_sf"/>
</dbReference>
<keyword evidence="2 4" id="KW-0238">DNA-binding</keyword>
<dbReference type="EMBL" id="BMJQ01000014">
    <property type="protein sequence ID" value="GGF35944.1"/>
    <property type="molecule type" value="Genomic_DNA"/>
</dbReference>